<dbReference type="HOGENOM" id="CLU_086922_0_0_5"/>
<dbReference type="InterPro" id="IPR041698">
    <property type="entry name" value="Methyltransf_25"/>
</dbReference>
<feature type="domain" description="Methyltransferase" evidence="1">
    <location>
        <begin position="48"/>
        <end position="147"/>
    </location>
</feature>
<dbReference type="Gene3D" id="3.40.50.150">
    <property type="entry name" value="Vaccinia Virus protein VP39"/>
    <property type="match status" value="1"/>
</dbReference>
<evidence type="ECO:0000259" key="1">
    <source>
        <dbReference type="Pfam" id="PF13649"/>
    </source>
</evidence>
<accession>A0A097ED68</accession>
<dbReference type="PANTHER" id="PTHR43667">
    <property type="entry name" value="CYCLOPROPANE-FATTY-ACYL-PHOSPHOLIPID SYNTHASE"/>
    <property type="match status" value="1"/>
</dbReference>
<dbReference type="eggNOG" id="COG2226">
    <property type="taxonomic scope" value="Bacteria"/>
</dbReference>
<dbReference type="GO" id="GO:0008168">
    <property type="term" value="F:methyltransferase activity"/>
    <property type="evidence" value="ECO:0007669"/>
    <property type="project" value="UniProtKB-KW"/>
</dbReference>
<dbReference type="GO" id="GO:0032259">
    <property type="term" value="P:methylation"/>
    <property type="evidence" value="ECO:0007669"/>
    <property type="project" value="UniProtKB-KW"/>
</dbReference>
<evidence type="ECO:0000313" key="2">
    <source>
        <dbReference type="EMBL" id="AIT05524.1"/>
    </source>
</evidence>
<gene>
    <name evidence="2" type="ORF">MC45_02910</name>
</gene>
<dbReference type="InterPro" id="IPR029063">
    <property type="entry name" value="SAM-dependent_MTases_sf"/>
</dbReference>
<dbReference type="CDD" id="cd02440">
    <property type="entry name" value="AdoMet_MTases"/>
    <property type="match status" value="1"/>
</dbReference>
<keyword evidence="2" id="KW-0808">Transferase</keyword>
<dbReference type="SUPFAM" id="SSF53335">
    <property type="entry name" value="S-adenosyl-L-methionine-dependent methyltransferases"/>
    <property type="match status" value="1"/>
</dbReference>
<dbReference type="STRING" id="1549858.MC45_02910"/>
<dbReference type="Proteomes" id="UP000033200">
    <property type="component" value="Chromosome"/>
</dbReference>
<dbReference type="KEGG" id="stax:MC45_02910"/>
<dbReference type="InterPro" id="IPR050723">
    <property type="entry name" value="CFA/CMAS"/>
</dbReference>
<dbReference type="EMBL" id="CP009571">
    <property type="protein sequence ID" value="AIT05524.1"/>
    <property type="molecule type" value="Genomic_DNA"/>
</dbReference>
<dbReference type="RefSeq" id="WP_038659289.1">
    <property type="nucleotide sequence ID" value="NZ_CP009571.1"/>
</dbReference>
<dbReference type="Pfam" id="PF13649">
    <property type="entry name" value="Methyltransf_25"/>
    <property type="match status" value="1"/>
</dbReference>
<name>A0A097ED68_9SPHN</name>
<organism evidence="2 3">
    <name type="scientific">Sphingomonas taxi</name>
    <dbReference type="NCBI Taxonomy" id="1549858"/>
    <lineage>
        <taxon>Bacteria</taxon>
        <taxon>Pseudomonadati</taxon>
        <taxon>Pseudomonadota</taxon>
        <taxon>Alphaproteobacteria</taxon>
        <taxon>Sphingomonadales</taxon>
        <taxon>Sphingomonadaceae</taxon>
        <taxon>Sphingomonas</taxon>
    </lineage>
</organism>
<dbReference type="PANTHER" id="PTHR43667:SF2">
    <property type="entry name" value="FATTY ACID C-METHYL TRANSFERASE"/>
    <property type="match status" value="1"/>
</dbReference>
<keyword evidence="2" id="KW-0489">Methyltransferase</keyword>
<keyword evidence="3" id="KW-1185">Reference proteome</keyword>
<dbReference type="AlphaFoldDB" id="A0A097ED68"/>
<evidence type="ECO:0000313" key="3">
    <source>
        <dbReference type="Proteomes" id="UP000033200"/>
    </source>
</evidence>
<proteinExistence type="predicted"/>
<protein>
    <submittedName>
        <fullName evidence="2">Methyltransferase</fullName>
    </submittedName>
</protein>
<sequence length="214" mass="23634">MVEGDHAGRMDRIYGGQRHIYDLTRKYYLFGRDRLIDGLDLHAGGTLLEIGCGTGRNLIRAARAWPAARLCGIDISAAMLATARANVAAAGLSDRIVLAQGDAAGFDPQMLFGLARFDRVMFSYTLSMIPPWREALAQGLAVTRDTGRLVVVDFGTQSGWPAIWRKPFLAWLAHFDVTPRAELAGEVTRLATSQGRTCDTKMLWRDYSQMAWVA</sequence>
<reference evidence="2 3" key="1">
    <citation type="submission" date="2014-09" db="EMBL/GenBank/DDBJ databases">
        <title>Using Illumina technology Improving SMRT sequencing Genome Assembly by RASTools.</title>
        <authorList>
            <person name="Zhou Y."/>
            <person name="Ma T."/>
            <person name="Liu T."/>
        </authorList>
    </citation>
    <scope>NUCLEOTIDE SEQUENCE [LARGE SCALE GENOMIC DNA]</scope>
    <source>
        <strain evidence="2 3">ATCC 55669</strain>
    </source>
</reference>